<organism evidence="3 4">
    <name type="scientific">Knoellia sinensis KCTC 19936</name>
    <dbReference type="NCBI Taxonomy" id="1385520"/>
    <lineage>
        <taxon>Bacteria</taxon>
        <taxon>Bacillati</taxon>
        <taxon>Actinomycetota</taxon>
        <taxon>Actinomycetes</taxon>
        <taxon>Micrococcales</taxon>
        <taxon>Intrasporangiaceae</taxon>
        <taxon>Knoellia</taxon>
    </lineage>
</organism>
<gene>
    <name evidence="3" type="ORF">N802_11655</name>
</gene>
<accession>A0A0A0IYX1</accession>
<dbReference type="InterPro" id="IPR000073">
    <property type="entry name" value="AB_hydrolase_1"/>
</dbReference>
<keyword evidence="4" id="KW-1185">Reference proteome</keyword>
<keyword evidence="1 3" id="KW-0378">Hydrolase</keyword>
<dbReference type="GO" id="GO:0016787">
    <property type="term" value="F:hydrolase activity"/>
    <property type="evidence" value="ECO:0007669"/>
    <property type="project" value="UniProtKB-KW"/>
</dbReference>
<dbReference type="PANTHER" id="PTHR43329">
    <property type="entry name" value="EPOXIDE HYDROLASE"/>
    <property type="match status" value="1"/>
</dbReference>
<dbReference type="STRING" id="1385520.N802_11655"/>
<proteinExistence type="predicted"/>
<evidence type="ECO:0000313" key="4">
    <source>
        <dbReference type="Proteomes" id="UP000030002"/>
    </source>
</evidence>
<feature type="domain" description="AB hydrolase-1" evidence="2">
    <location>
        <begin position="18"/>
        <end position="123"/>
    </location>
</feature>
<sequence>METPGLRTHVAAIGEGDPVVLLHGFPKHWWQWRTIAPSIAAAGYRAYCPDLRGAGWTVADDPGIERETRLHDLLALFDALGIERSHLVTHDMGAITGIHLSYEHPERLHSLVQLSVWPAFFTFSPRLIPNFTHLPRFIWHRPGASLSYIFSARYAAHPMSEATIAANLAPFARPDIDAAVRPLLRGMVVPEALRIIGGAYRRKRLTVPTLVVYGRKDYPTTEELMERICRNPERHADRIEFAYVDDAAHFVTDDAPDAVADLAIDWFNRSAESASAS</sequence>
<dbReference type="AlphaFoldDB" id="A0A0A0IYX1"/>
<dbReference type="InterPro" id="IPR000639">
    <property type="entry name" value="Epox_hydrolase-like"/>
</dbReference>
<dbReference type="PRINTS" id="PR00412">
    <property type="entry name" value="EPOXHYDRLASE"/>
</dbReference>
<dbReference type="InterPro" id="IPR029058">
    <property type="entry name" value="AB_hydrolase_fold"/>
</dbReference>
<dbReference type="eggNOG" id="COG2267">
    <property type="taxonomic scope" value="Bacteria"/>
</dbReference>
<dbReference type="EMBL" id="AVPJ01000033">
    <property type="protein sequence ID" value="KGN29659.1"/>
    <property type="molecule type" value="Genomic_DNA"/>
</dbReference>
<dbReference type="SUPFAM" id="SSF53474">
    <property type="entry name" value="alpha/beta-Hydrolases"/>
    <property type="match status" value="1"/>
</dbReference>
<dbReference type="Gene3D" id="3.40.50.1820">
    <property type="entry name" value="alpha/beta hydrolase"/>
    <property type="match status" value="1"/>
</dbReference>
<evidence type="ECO:0000259" key="2">
    <source>
        <dbReference type="Pfam" id="PF00561"/>
    </source>
</evidence>
<evidence type="ECO:0000313" key="3">
    <source>
        <dbReference type="EMBL" id="KGN29659.1"/>
    </source>
</evidence>
<reference evidence="3 4" key="1">
    <citation type="submission" date="2013-08" db="EMBL/GenBank/DDBJ databases">
        <title>The genome sequence of Knoellia sinensis.</title>
        <authorList>
            <person name="Zhu W."/>
            <person name="Wang G."/>
        </authorList>
    </citation>
    <scope>NUCLEOTIDE SEQUENCE [LARGE SCALE GENOMIC DNA]</scope>
    <source>
        <strain evidence="3 4">KCTC 19936</strain>
    </source>
</reference>
<comment type="caution">
    <text evidence="3">The sequence shown here is derived from an EMBL/GenBank/DDBJ whole genome shotgun (WGS) entry which is preliminary data.</text>
</comment>
<protein>
    <submittedName>
        <fullName evidence="3">Alpha/beta hydrolase</fullName>
    </submittedName>
</protein>
<evidence type="ECO:0000256" key="1">
    <source>
        <dbReference type="ARBA" id="ARBA00022801"/>
    </source>
</evidence>
<dbReference type="Proteomes" id="UP000030002">
    <property type="component" value="Unassembled WGS sequence"/>
</dbReference>
<dbReference type="Pfam" id="PF00561">
    <property type="entry name" value="Abhydrolase_1"/>
    <property type="match status" value="1"/>
</dbReference>
<dbReference type="PRINTS" id="PR00111">
    <property type="entry name" value="ABHYDROLASE"/>
</dbReference>
<name>A0A0A0IYX1_9MICO</name>